<dbReference type="InterPro" id="IPR049452">
    <property type="entry name" value="Anoctamin_TM"/>
</dbReference>
<reference evidence="7" key="1">
    <citation type="submission" date="2023-06" db="EMBL/GenBank/DDBJ databases">
        <title>Conoideocrella luteorostrata (Hypocreales: Clavicipitaceae), a potential biocontrol fungus for elongate hemlock scale in United States Christmas tree production areas.</title>
        <authorList>
            <person name="Barrett H."/>
            <person name="Lovett B."/>
            <person name="Macias A.M."/>
            <person name="Stajich J.E."/>
            <person name="Kasson M.T."/>
        </authorList>
    </citation>
    <scope>NUCLEOTIDE SEQUENCE</scope>
    <source>
        <strain evidence="7">ARSEF 14590</strain>
    </source>
</reference>
<dbReference type="Proteomes" id="UP001251528">
    <property type="component" value="Unassembled WGS sequence"/>
</dbReference>
<keyword evidence="3 5" id="KW-1133">Transmembrane helix</keyword>
<dbReference type="PANTHER" id="PTHR12308">
    <property type="entry name" value="ANOCTAMIN"/>
    <property type="match status" value="1"/>
</dbReference>
<dbReference type="EMBL" id="JASWJB010000030">
    <property type="protein sequence ID" value="KAK2608949.1"/>
    <property type="molecule type" value="Genomic_DNA"/>
</dbReference>
<dbReference type="AlphaFoldDB" id="A0AAJ0CXM3"/>
<dbReference type="PANTHER" id="PTHR12308:SF73">
    <property type="entry name" value="ANOCTAMIN"/>
    <property type="match status" value="1"/>
</dbReference>
<evidence type="ECO:0000313" key="7">
    <source>
        <dbReference type="EMBL" id="KAK2608949.1"/>
    </source>
</evidence>
<evidence type="ECO:0000256" key="2">
    <source>
        <dbReference type="ARBA" id="ARBA00022692"/>
    </source>
</evidence>
<evidence type="ECO:0000256" key="1">
    <source>
        <dbReference type="ARBA" id="ARBA00004141"/>
    </source>
</evidence>
<evidence type="ECO:0000259" key="6">
    <source>
        <dbReference type="Pfam" id="PF04547"/>
    </source>
</evidence>
<accession>A0AAJ0CXM3</accession>
<evidence type="ECO:0000256" key="5">
    <source>
        <dbReference type="SAM" id="Phobius"/>
    </source>
</evidence>
<keyword evidence="4 5" id="KW-0472">Membrane</keyword>
<evidence type="ECO:0000256" key="4">
    <source>
        <dbReference type="ARBA" id="ARBA00023136"/>
    </source>
</evidence>
<dbReference type="InterPro" id="IPR007632">
    <property type="entry name" value="Anoctamin"/>
</dbReference>
<dbReference type="GO" id="GO:0005254">
    <property type="term" value="F:chloride channel activity"/>
    <property type="evidence" value="ECO:0007669"/>
    <property type="project" value="TreeGrafter"/>
</dbReference>
<feature type="domain" description="Anoctamin transmembrane" evidence="6">
    <location>
        <begin position="2"/>
        <end position="325"/>
    </location>
</feature>
<comment type="subcellular location">
    <subcellularLocation>
        <location evidence="1">Membrane</location>
        <topology evidence="1">Multi-pass membrane protein</topology>
    </subcellularLocation>
</comment>
<feature type="transmembrane region" description="Helical" evidence="5">
    <location>
        <begin position="200"/>
        <end position="221"/>
    </location>
</feature>
<name>A0AAJ0CXM3_9HYPO</name>
<dbReference type="Pfam" id="PF04547">
    <property type="entry name" value="Anoctamin"/>
    <property type="match status" value="1"/>
</dbReference>
<feature type="transmembrane region" description="Helical" evidence="5">
    <location>
        <begin position="251"/>
        <end position="272"/>
    </location>
</feature>
<proteinExistence type="predicted"/>
<feature type="transmembrane region" description="Helical" evidence="5">
    <location>
        <begin position="50"/>
        <end position="71"/>
    </location>
</feature>
<evidence type="ECO:0000313" key="8">
    <source>
        <dbReference type="Proteomes" id="UP001251528"/>
    </source>
</evidence>
<organism evidence="7 8">
    <name type="scientific">Conoideocrella luteorostrata</name>
    <dbReference type="NCBI Taxonomy" id="1105319"/>
    <lineage>
        <taxon>Eukaryota</taxon>
        <taxon>Fungi</taxon>
        <taxon>Dikarya</taxon>
        <taxon>Ascomycota</taxon>
        <taxon>Pezizomycotina</taxon>
        <taxon>Sordariomycetes</taxon>
        <taxon>Hypocreomycetidae</taxon>
        <taxon>Hypocreales</taxon>
        <taxon>Clavicipitaceae</taxon>
        <taxon>Conoideocrella</taxon>
    </lineage>
</organism>
<comment type="caution">
    <text evidence="7">The sequence shown here is derived from an EMBL/GenBank/DDBJ whole genome shotgun (WGS) entry which is preliminary data.</text>
</comment>
<keyword evidence="2 5" id="KW-0812">Transmembrane</keyword>
<evidence type="ECO:0000256" key="3">
    <source>
        <dbReference type="ARBA" id="ARBA00022989"/>
    </source>
</evidence>
<dbReference type="GO" id="GO:0032541">
    <property type="term" value="C:cortical endoplasmic reticulum"/>
    <property type="evidence" value="ECO:0007669"/>
    <property type="project" value="TreeGrafter"/>
</dbReference>
<gene>
    <name evidence="7" type="ORF">QQS21_002525</name>
</gene>
<dbReference type="GO" id="GO:0016020">
    <property type="term" value="C:membrane"/>
    <property type="evidence" value="ECO:0007669"/>
    <property type="project" value="UniProtKB-SubCell"/>
</dbReference>
<protein>
    <recommendedName>
        <fullName evidence="6">Anoctamin transmembrane domain-containing protein</fullName>
    </recommendedName>
</protein>
<sequence length="380" mass="42995">MILVIFTPTFSAVLMKAANALTESENYNTLDAHKAALIQKQFVLNFMTSYMALIFTGFVYIPFGDILLPFLDFWRRTAQTITFSEKPLPTQQFRINPERISSQMFYFTVTAQVVNFATEVIVPYMKHKAVAKAKELQSKGGQDQDHPEEIEFLKRVRDECALEVYDVTDDYREMVMQFGEFEMKEHIAWEQNSLTSAPGYLSMFSVAWPLAACCFLINNWVELRSDGLKIAISCKRPIPWRSDSIGPWLDAIGFLSWLGSITSAAIVFLCSGAKNGSRGTATQITAWGGLLSIVLAEHFYLLTQQVVRFVMNKVESPGLQRERKERFQMKKKLLAENLGQNVHPTAVVPGVQLGEKITREALEEEARQDSIRGHGGPEEL</sequence>
<keyword evidence="8" id="KW-1185">Reference proteome</keyword>
<feature type="transmembrane region" description="Helical" evidence="5">
    <location>
        <begin position="284"/>
        <end position="302"/>
    </location>
</feature>